<evidence type="ECO:0000259" key="6">
    <source>
        <dbReference type="Pfam" id="PF00669"/>
    </source>
</evidence>
<gene>
    <name evidence="7" type="ORF">TSA66_17310</name>
</gene>
<evidence type="ECO:0000313" key="8">
    <source>
        <dbReference type="Proteomes" id="UP000031572"/>
    </source>
</evidence>
<keyword evidence="7" id="KW-0966">Cell projection</keyword>
<dbReference type="GO" id="GO:0005576">
    <property type="term" value="C:extracellular region"/>
    <property type="evidence" value="ECO:0007669"/>
    <property type="project" value="UniProtKB-SubCell"/>
</dbReference>
<feature type="domain" description="Flagellin N-terminal" evidence="6">
    <location>
        <begin position="3"/>
        <end position="138"/>
    </location>
</feature>
<keyword evidence="7" id="KW-0282">Flagellum</keyword>
<dbReference type="PANTHER" id="PTHR42792">
    <property type="entry name" value="FLAGELLIN"/>
    <property type="match status" value="1"/>
</dbReference>
<keyword evidence="7" id="KW-0969">Cilium</keyword>
<dbReference type="Pfam" id="PF00669">
    <property type="entry name" value="Flagellin_N"/>
    <property type="match status" value="1"/>
</dbReference>
<dbReference type="GO" id="GO:0009424">
    <property type="term" value="C:bacterial-type flagellum hook"/>
    <property type="evidence" value="ECO:0007669"/>
    <property type="project" value="InterPro"/>
</dbReference>
<evidence type="ECO:0000256" key="4">
    <source>
        <dbReference type="ARBA" id="ARBA00023143"/>
    </source>
</evidence>
<dbReference type="SUPFAM" id="SSF64518">
    <property type="entry name" value="Phase 1 flagellin"/>
    <property type="match status" value="1"/>
</dbReference>
<dbReference type="InterPro" id="IPR001492">
    <property type="entry name" value="Flagellin"/>
</dbReference>
<keyword evidence="5" id="KW-0175">Coiled coil</keyword>
<dbReference type="Proteomes" id="UP000031572">
    <property type="component" value="Unassembled WGS sequence"/>
</dbReference>
<keyword evidence="4" id="KW-0975">Bacterial flagellum</keyword>
<feature type="coiled-coil region" evidence="5">
    <location>
        <begin position="328"/>
        <end position="355"/>
    </location>
</feature>
<evidence type="ECO:0000256" key="3">
    <source>
        <dbReference type="ARBA" id="ARBA00005709"/>
    </source>
</evidence>
<evidence type="ECO:0000313" key="7">
    <source>
        <dbReference type="EMBL" id="KIF82155.1"/>
    </source>
</evidence>
<dbReference type="GO" id="GO:0005198">
    <property type="term" value="F:structural molecule activity"/>
    <property type="evidence" value="ECO:0007669"/>
    <property type="project" value="InterPro"/>
</dbReference>
<dbReference type="InterPro" id="IPR001029">
    <property type="entry name" value="Flagellin_N"/>
</dbReference>
<name>A0A0C2BLL8_9BURK</name>
<accession>A0A0C2BLL8</accession>
<dbReference type="InterPro" id="IPR013384">
    <property type="entry name" value="Flagell_FlgL"/>
</dbReference>
<reference evidence="7 8" key="1">
    <citation type="submission" date="2014-12" db="EMBL/GenBank/DDBJ databases">
        <title>Denitrispirillum autotrophicum gen. nov., sp. nov., Denitrifying, Facultatively Autotrophic Bacteria Isolated from Rice Paddy Soil.</title>
        <authorList>
            <person name="Ishii S."/>
            <person name="Ashida N."/>
            <person name="Ohno H."/>
            <person name="Otsuka S."/>
            <person name="Yokota A."/>
            <person name="Senoo K."/>
        </authorList>
    </citation>
    <scope>NUCLEOTIDE SEQUENCE [LARGE SCALE GENOMIC DNA]</scope>
    <source>
        <strain evidence="7 8">TSA66</strain>
    </source>
</reference>
<comment type="caution">
    <text evidence="7">The sequence shown here is derived from an EMBL/GenBank/DDBJ whole genome shotgun (WGS) entry which is preliminary data.</text>
</comment>
<sequence length="422" mass="44759">MRISTNTIFELGSTKISDLQAKLVKTQQQLSTQRRVLTPADDPVASSNILGITQSMSINEQFATNRQNAKNLLSQQESVLQGVTTLLQDVKTLVVNSGNGAMEDSQRKYLAAELRGRIDELMGLANSRDGAGNFMFGGFQISSQPFSETPTGAQYSGDQGQRMLQVGPSRHTALNDSGTAVFENNRTGNGDFLAAAAPANTGSGIVGSGAVVDSTLVTGHSYSVNFTVVPPAVPFNPPTTTYVVQDTNTGFYMDPATGVFNLAAPPATGTTYVSGQAITFDGLQIDVKGDPASGDKFTTSPSTNQSIFTTLKTLLNTLSSPAMSAAGQAKLTNGLNAANNNIDNALDNLLSVRAAVGTRLKELDVLDSTGDDLNVQYTEALHQLQDIDLAEVISNFTQQQQALEAAQKSFLQVSHLSLFNYI</sequence>
<proteinExistence type="inferred from homology"/>
<evidence type="ECO:0000256" key="5">
    <source>
        <dbReference type="SAM" id="Coils"/>
    </source>
</evidence>
<protein>
    <submittedName>
        <fullName evidence="7">Flagellar hook protein</fullName>
    </submittedName>
</protein>
<dbReference type="EMBL" id="JWJG01000028">
    <property type="protein sequence ID" value="KIF82155.1"/>
    <property type="molecule type" value="Genomic_DNA"/>
</dbReference>
<dbReference type="Gene3D" id="1.20.1330.10">
    <property type="entry name" value="f41 fragment of flagellin, N-terminal domain"/>
    <property type="match status" value="2"/>
</dbReference>
<dbReference type="STRING" id="709839.TSA66_17310"/>
<organism evidence="7 8">
    <name type="scientific">Noviherbaspirillum autotrophicum</name>
    <dbReference type="NCBI Taxonomy" id="709839"/>
    <lineage>
        <taxon>Bacteria</taxon>
        <taxon>Pseudomonadati</taxon>
        <taxon>Pseudomonadota</taxon>
        <taxon>Betaproteobacteria</taxon>
        <taxon>Burkholderiales</taxon>
        <taxon>Oxalobacteraceae</taxon>
        <taxon>Noviherbaspirillum</taxon>
    </lineage>
</organism>
<comment type="subcellular location">
    <subcellularLocation>
        <location evidence="1">Bacterial flagellum</location>
    </subcellularLocation>
    <subcellularLocation>
        <location evidence="2">Secreted</location>
    </subcellularLocation>
</comment>
<dbReference type="NCBIfam" id="TIGR02550">
    <property type="entry name" value="flagell_flgL"/>
    <property type="match status" value="1"/>
</dbReference>
<evidence type="ECO:0000256" key="1">
    <source>
        <dbReference type="ARBA" id="ARBA00004365"/>
    </source>
</evidence>
<evidence type="ECO:0000256" key="2">
    <source>
        <dbReference type="ARBA" id="ARBA00004613"/>
    </source>
</evidence>
<keyword evidence="8" id="KW-1185">Reference proteome</keyword>
<dbReference type="PANTHER" id="PTHR42792:SF1">
    <property type="entry name" value="FLAGELLAR HOOK-ASSOCIATED PROTEIN 3"/>
    <property type="match status" value="1"/>
</dbReference>
<comment type="similarity">
    <text evidence="3">Belongs to the bacterial flagellin family.</text>
</comment>
<dbReference type="OrthoDB" id="9768249at2"/>
<dbReference type="GO" id="GO:0071973">
    <property type="term" value="P:bacterial-type flagellum-dependent cell motility"/>
    <property type="evidence" value="ECO:0007669"/>
    <property type="project" value="InterPro"/>
</dbReference>
<dbReference type="AlphaFoldDB" id="A0A0C2BLL8"/>
<dbReference type="RefSeq" id="WP_040040832.1">
    <property type="nucleotide sequence ID" value="NZ_JWJG01000028.1"/>
</dbReference>